<gene>
    <name evidence="2" type="ORF">JQM67_03335</name>
</gene>
<evidence type="ECO:0000313" key="3">
    <source>
        <dbReference type="Proteomes" id="UP001299220"/>
    </source>
</evidence>
<evidence type="ECO:0000256" key="1">
    <source>
        <dbReference type="SAM" id="SignalP"/>
    </source>
</evidence>
<organism evidence="2 3">
    <name type="scientific">Anaeromassilibacillus senegalensis</name>
    <dbReference type="NCBI Taxonomy" id="1673717"/>
    <lineage>
        <taxon>Bacteria</taxon>
        <taxon>Bacillati</taxon>
        <taxon>Bacillota</taxon>
        <taxon>Clostridia</taxon>
        <taxon>Eubacteriales</taxon>
        <taxon>Acutalibacteraceae</taxon>
        <taxon>Anaeromassilibacillus</taxon>
    </lineage>
</organism>
<feature type="signal peptide" evidence="1">
    <location>
        <begin position="1"/>
        <end position="21"/>
    </location>
</feature>
<protein>
    <submittedName>
        <fullName evidence="2">DUF4363 family protein</fullName>
    </submittedName>
</protein>
<dbReference type="Proteomes" id="UP001299220">
    <property type="component" value="Unassembled WGS sequence"/>
</dbReference>
<dbReference type="PROSITE" id="PS51257">
    <property type="entry name" value="PROKAR_LIPOPROTEIN"/>
    <property type="match status" value="1"/>
</dbReference>
<dbReference type="RefSeq" id="WP_235322639.1">
    <property type="nucleotide sequence ID" value="NZ_JAFBIT010000001.1"/>
</dbReference>
<dbReference type="EMBL" id="JAFBIT010000001">
    <property type="protein sequence ID" value="MCF2651627.1"/>
    <property type="molecule type" value="Genomic_DNA"/>
</dbReference>
<reference evidence="2 3" key="1">
    <citation type="submission" date="2020-12" db="EMBL/GenBank/DDBJ databases">
        <title>Whole genome sequences of gut porcine anaerobes.</title>
        <authorList>
            <person name="Kubasova T."/>
            <person name="Jahodarova E."/>
            <person name="Rychlik I."/>
        </authorList>
    </citation>
    <scope>NUCLEOTIDE SEQUENCE [LARGE SCALE GENOMIC DNA]</scope>
    <source>
        <strain evidence="2 3">An867</strain>
    </source>
</reference>
<sequence>MKRILAAAALAIVACAVCIFGRCVTEKHTERIAGVMEQIDEKLAQGDTDGALELSRATQKDWEDMHGQLCLFLQHEHLEPLENVFVVLPYYIEHNEISLARAECLMVQNVTEHILKTERLTPENLL</sequence>
<dbReference type="Pfam" id="PF14276">
    <property type="entry name" value="DUF4363"/>
    <property type="match status" value="1"/>
</dbReference>
<name>A0ABS9CLD1_9FIRM</name>
<feature type="chain" id="PRO_5047174401" evidence="1">
    <location>
        <begin position="22"/>
        <end position="126"/>
    </location>
</feature>
<comment type="caution">
    <text evidence="2">The sequence shown here is derived from an EMBL/GenBank/DDBJ whole genome shotgun (WGS) entry which is preliminary data.</text>
</comment>
<dbReference type="InterPro" id="IPR025373">
    <property type="entry name" value="DUF4363"/>
</dbReference>
<keyword evidence="1" id="KW-0732">Signal</keyword>
<evidence type="ECO:0000313" key="2">
    <source>
        <dbReference type="EMBL" id="MCF2651627.1"/>
    </source>
</evidence>
<accession>A0ABS9CLD1</accession>
<keyword evidence="3" id="KW-1185">Reference proteome</keyword>
<proteinExistence type="predicted"/>